<evidence type="ECO:0000313" key="3">
    <source>
        <dbReference type="Proteomes" id="UP001292094"/>
    </source>
</evidence>
<proteinExistence type="predicted"/>
<keyword evidence="3" id="KW-1185">Reference proteome</keyword>
<evidence type="ECO:0000256" key="1">
    <source>
        <dbReference type="SAM" id="MobiDB-lite"/>
    </source>
</evidence>
<dbReference type="AlphaFoldDB" id="A0AAE1NIG6"/>
<protein>
    <submittedName>
        <fullName evidence="2">Uncharacterized protein</fullName>
    </submittedName>
</protein>
<dbReference type="EMBL" id="JAWZYT010005740">
    <property type="protein sequence ID" value="KAK4289732.1"/>
    <property type="molecule type" value="Genomic_DNA"/>
</dbReference>
<gene>
    <name evidence="2" type="ORF">Pmani_037322</name>
</gene>
<organism evidence="2 3">
    <name type="scientific">Petrolisthes manimaculis</name>
    <dbReference type="NCBI Taxonomy" id="1843537"/>
    <lineage>
        <taxon>Eukaryota</taxon>
        <taxon>Metazoa</taxon>
        <taxon>Ecdysozoa</taxon>
        <taxon>Arthropoda</taxon>
        <taxon>Crustacea</taxon>
        <taxon>Multicrustacea</taxon>
        <taxon>Malacostraca</taxon>
        <taxon>Eumalacostraca</taxon>
        <taxon>Eucarida</taxon>
        <taxon>Decapoda</taxon>
        <taxon>Pleocyemata</taxon>
        <taxon>Anomura</taxon>
        <taxon>Galatheoidea</taxon>
        <taxon>Porcellanidae</taxon>
        <taxon>Petrolisthes</taxon>
    </lineage>
</organism>
<accession>A0AAE1NIG6</accession>
<feature type="region of interest" description="Disordered" evidence="1">
    <location>
        <begin position="32"/>
        <end position="69"/>
    </location>
</feature>
<reference evidence="2" key="1">
    <citation type="submission" date="2023-11" db="EMBL/GenBank/DDBJ databases">
        <title>Genome assemblies of two species of porcelain crab, Petrolisthes cinctipes and Petrolisthes manimaculis (Anomura: Porcellanidae).</title>
        <authorList>
            <person name="Angst P."/>
        </authorList>
    </citation>
    <scope>NUCLEOTIDE SEQUENCE</scope>
    <source>
        <strain evidence="2">PB745_02</strain>
        <tissue evidence="2">Gill</tissue>
    </source>
</reference>
<dbReference type="Proteomes" id="UP001292094">
    <property type="component" value="Unassembled WGS sequence"/>
</dbReference>
<sequence>MAVSEEVVVTMGVEMAVLEIVVEKRRTLPCGSERRALPHSPALPSQTDTTNPALSPQTDTNPALSSFAFTDRHKPNFTLTTVLPSH</sequence>
<comment type="caution">
    <text evidence="2">The sequence shown here is derived from an EMBL/GenBank/DDBJ whole genome shotgun (WGS) entry which is preliminary data.</text>
</comment>
<name>A0AAE1NIG6_9EUCA</name>
<feature type="compositionally biased region" description="Polar residues" evidence="1">
    <location>
        <begin position="43"/>
        <end position="68"/>
    </location>
</feature>
<evidence type="ECO:0000313" key="2">
    <source>
        <dbReference type="EMBL" id="KAK4289732.1"/>
    </source>
</evidence>